<dbReference type="EMBL" id="AP018558">
    <property type="protein sequence ID" value="BBD77259.1"/>
    <property type="molecule type" value="Genomic_DNA"/>
</dbReference>
<evidence type="ECO:0000256" key="4">
    <source>
        <dbReference type="ARBA" id="ARBA00023125"/>
    </source>
</evidence>
<dbReference type="PANTHER" id="PTHR33217">
    <property type="entry name" value="TRANSPOSASE FOR INSERTION SEQUENCE ELEMENT IS1081"/>
    <property type="match status" value="1"/>
</dbReference>
<dbReference type="GO" id="GO:0006313">
    <property type="term" value="P:DNA transposition"/>
    <property type="evidence" value="ECO:0007669"/>
    <property type="project" value="UniProtKB-UniRule"/>
</dbReference>
<dbReference type="KEGG" id="htl:HPTL_0994"/>
<sequence>MPIMAMRVETNPLEMAYAVLLEHGLEGAGEALRILVNEAAKIERSQFLGAAPYERSERRRDYANGYKPKTVLTRLGELTFQVPQVRCGDFYPSALEKGTRTDQAVHLALAEMYVQGVSTRRVIEVLQRLLGPEISLSTAQVSRAAARLDEGLAAWRERPLGEVPYLFLDARYEKVRLEGRIVDCAVLIAVGVDATGKRRVLGCTVATSEAEINWRRFLESLLARGLHGIKLIIADDHAGLKAARKAVFPSVPWQRCQFHLQQNAGQFVTRQEAKKHVAATLRAIFNAPDKAEAERLLKAALDTWRKEHPKLAEWAETAIPESLTVFDFPAAHRIRLRTTNGLERINRELRRRTRVASIFPNMDSCLRLVSALLAELDDEWMTGKVYLNLNP</sequence>
<dbReference type="GO" id="GO:0004803">
    <property type="term" value="F:transposase activity"/>
    <property type="evidence" value="ECO:0007669"/>
    <property type="project" value="UniProtKB-UniRule"/>
</dbReference>
<dbReference type="KEGG" id="htl:HPTL_1415"/>
<evidence type="ECO:0000256" key="1">
    <source>
        <dbReference type="ARBA" id="ARBA00002190"/>
    </source>
</evidence>
<dbReference type="KEGG" id="htl:HPTL_1545"/>
<dbReference type="KEGG" id="htl:HPTL_1474"/>
<dbReference type="PROSITE" id="PS01007">
    <property type="entry name" value="TRANSPOSASE_MUTATOR"/>
    <property type="match status" value="1"/>
</dbReference>
<protein>
    <recommendedName>
        <fullName evidence="6">Mutator family transposase</fullName>
    </recommendedName>
</protein>
<keyword evidence="5 6" id="KW-0233">DNA recombination</keyword>
<dbReference type="EMBL" id="AP018558">
    <property type="protein sequence ID" value="BBD76549.1"/>
    <property type="molecule type" value="Genomic_DNA"/>
</dbReference>
<evidence type="ECO:0000256" key="5">
    <source>
        <dbReference type="ARBA" id="ARBA00023172"/>
    </source>
</evidence>
<dbReference type="EMBL" id="AP018558">
    <property type="protein sequence ID" value="BBD77407.1"/>
    <property type="molecule type" value="Genomic_DNA"/>
</dbReference>
<comment type="similarity">
    <text evidence="2 6">Belongs to the transposase mutator family.</text>
</comment>
<keyword evidence="15" id="KW-1185">Reference proteome</keyword>
<dbReference type="AlphaFoldDB" id="A0A2Z6DY55"/>
<evidence type="ECO:0000256" key="3">
    <source>
        <dbReference type="ARBA" id="ARBA00022578"/>
    </source>
</evidence>
<reference evidence="9 15" key="1">
    <citation type="submission" date="2018-04" db="EMBL/GenBank/DDBJ databases">
        <title>Complete genome sequence of Hydrogenophilus thermoluteolus TH-1.</title>
        <authorList>
            <person name="Arai H."/>
        </authorList>
    </citation>
    <scope>NUCLEOTIDE SEQUENCE [LARGE SCALE GENOMIC DNA]</scope>
    <source>
        <strain evidence="9 15">TH-1</strain>
    </source>
</reference>
<dbReference type="EMBL" id="AP018558">
    <property type="protein sequence ID" value="BBD78162.1"/>
    <property type="molecule type" value="Genomic_DNA"/>
</dbReference>
<dbReference type="EMBL" id="AP018558">
    <property type="protein sequence ID" value="BBD78070.1"/>
    <property type="molecule type" value="Genomic_DNA"/>
</dbReference>
<dbReference type="KEGG" id="htl:HPTL_1143"/>
<keyword evidence="4 6" id="KW-0238">DNA-binding</keyword>
<dbReference type="Proteomes" id="UP000262004">
    <property type="component" value="Chromosome"/>
</dbReference>
<dbReference type="PANTHER" id="PTHR33217:SF7">
    <property type="entry name" value="TRANSPOSASE FOR INSERTION SEQUENCE ELEMENT IS1081"/>
    <property type="match status" value="1"/>
</dbReference>
<dbReference type="EMBL" id="AP018558">
    <property type="protein sequence ID" value="BBD77806.1"/>
    <property type="molecule type" value="Genomic_DNA"/>
</dbReference>
<dbReference type="EMBL" id="AP018558">
    <property type="protein sequence ID" value="BBD77736.1"/>
    <property type="molecule type" value="Genomic_DNA"/>
</dbReference>
<evidence type="ECO:0000313" key="10">
    <source>
        <dbReference type="EMBL" id="BBD77678.1"/>
    </source>
</evidence>
<evidence type="ECO:0000256" key="6">
    <source>
        <dbReference type="RuleBase" id="RU365089"/>
    </source>
</evidence>
<evidence type="ECO:0000313" key="8">
    <source>
        <dbReference type="EMBL" id="BBD77259.1"/>
    </source>
</evidence>
<evidence type="ECO:0000313" key="11">
    <source>
        <dbReference type="EMBL" id="BBD77736.1"/>
    </source>
</evidence>
<dbReference type="NCBIfam" id="NF033543">
    <property type="entry name" value="transpos_IS256"/>
    <property type="match status" value="1"/>
</dbReference>
<dbReference type="KEGG" id="htl:HPTL_0280"/>
<comment type="function">
    <text evidence="1 6">Required for the transposition of the insertion element.</text>
</comment>
<dbReference type="GO" id="GO:0003677">
    <property type="term" value="F:DNA binding"/>
    <property type="evidence" value="ECO:0007669"/>
    <property type="project" value="UniProtKB-UniRule"/>
</dbReference>
<organism evidence="9 15">
    <name type="scientific">Hydrogenophilus thermoluteolus</name>
    <name type="common">Pseudomonas hydrogenothermophila</name>
    <dbReference type="NCBI Taxonomy" id="297"/>
    <lineage>
        <taxon>Bacteria</taxon>
        <taxon>Pseudomonadati</taxon>
        <taxon>Pseudomonadota</taxon>
        <taxon>Hydrogenophilia</taxon>
        <taxon>Hydrogenophilales</taxon>
        <taxon>Hydrogenophilaceae</taxon>
        <taxon>Hydrogenophilus</taxon>
    </lineage>
</organism>
<dbReference type="EMBL" id="AP018558">
    <property type="protein sequence ID" value="BBD77678.1"/>
    <property type="molecule type" value="Genomic_DNA"/>
</dbReference>
<evidence type="ECO:0000313" key="13">
    <source>
        <dbReference type="EMBL" id="BBD78070.1"/>
    </source>
</evidence>
<dbReference type="KEGG" id="htl:HPTL_1813"/>
<evidence type="ECO:0000313" key="12">
    <source>
        <dbReference type="EMBL" id="BBD77806.1"/>
    </source>
</evidence>
<dbReference type="InterPro" id="IPR001207">
    <property type="entry name" value="Transposase_mutator"/>
</dbReference>
<keyword evidence="3 6" id="KW-0815">Transposition</keyword>
<name>A0A2Z6DY55_HYDTE</name>
<dbReference type="KEGG" id="htl:HPTL_1907"/>
<evidence type="ECO:0000313" key="15">
    <source>
        <dbReference type="Proteomes" id="UP000262004"/>
    </source>
</evidence>
<keyword evidence="6" id="KW-0814">Transposable element</keyword>
<proteinExistence type="inferred from homology"/>
<dbReference type="Pfam" id="PF00872">
    <property type="entry name" value="Transposase_mut"/>
    <property type="match status" value="1"/>
</dbReference>
<evidence type="ECO:0000313" key="14">
    <source>
        <dbReference type="EMBL" id="BBD78162.1"/>
    </source>
</evidence>
<evidence type="ECO:0000256" key="2">
    <source>
        <dbReference type="ARBA" id="ARBA00010961"/>
    </source>
</evidence>
<gene>
    <name evidence="7" type="ORF">HPTL_0280</name>
    <name evidence="8" type="ORF">HPTL_0994</name>
    <name evidence="9" type="ORF">HPTL_1143</name>
    <name evidence="10" type="ORF">HPTL_1415</name>
    <name evidence="11" type="ORF">HPTL_1474</name>
    <name evidence="12" type="ORF">HPTL_1545</name>
    <name evidence="13" type="ORF">HPTL_1813</name>
    <name evidence="14" type="ORF">HPTL_1907</name>
</gene>
<evidence type="ECO:0000313" key="7">
    <source>
        <dbReference type="EMBL" id="BBD76549.1"/>
    </source>
</evidence>
<evidence type="ECO:0000313" key="9">
    <source>
        <dbReference type="EMBL" id="BBD77407.1"/>
    </source>
</evidence>
<accession>A0A2Z6DY55</accession>